<dbReference type="Proteomes" id="UP000553193">
    <property type="component" value="Unassembled WGS sequence"/>
</dbReference>
<dbReference type="GO" id="GO:0004733">
    <property type="term" value="F:pyridoxamine phosphate oxidase activity"/>
    <property type="evidence" value="ECO:0007669"/>
    <property type="project" value="InterPro"/>
</dbReference>
<keyword evidence="4" id="KW-0560">Oxidoreductase</keyword>
<comment type="cofactor">
    <cofactor evidence="1">
        <name>FMN</name>
        <dbReference type="ChEBI" id="CHEBI:58210"/>
    </cofactor>
</comment>
<gene>
    <name evidence="6" type="ORF">GGQ83_002431</name>
</gene>
<dbReference type="EMBL" id="JACIDJ010000003">
    <property type="protein sequence ID" value="MBB3898988.1"/>
    <property type="molecule type" value="Genomic_DNA"/>
</dbReference>
<comment type="caution">
    <text evidence="6">The sequence shown here is derived from an EMBL/GenBank/DDBJ whole genome shotgun (WGS) entry which is preliminary data.</text>
</comment>
<keyword evidence="3" id="KW-0288">FMN</keyword>
<keyword evidence="2" id="KW-0285">Flavoprotein</keyword>
<dbReference type="GO" id="GO:0010181">
    <property type="term" value="F:FMN binding"/>
    <property type="evidence" value="ECO:0007669"/>
    <property type="project" value="InterPro"/>
</dbReference>
<name>A0A840AAE1_9PROT</name>
<sequence>MSRPRPAFADDLAATRAEAFALISRGVADRRSPFHTPTLATIGLDGAPRARTLVLRGFDAATRSLRLHSDARSGKQAELLRDPRACLHLYDPGHQVQIRLEGQASLHRDDTVADAAWEASRPFSRLCYGIEPAPGTPVAEPPPAPAEMGEGRAHFMALRLVFARMEWLWLAATGHRRARFTWTAAGQEEATWLVP</sequence>
<evidence type="ECO:0000313" key="7">
    <source>
        <dbReference type="Proteomes" id="UP000553193"/>
    </source>
</evidence>
<evidence type="ECO:0000256" key="4">
    <source>
        <dbReference type="ARBA" id="ARBA00023002"/>
    </source>
</evidence>
<dbReference type="InterPro" id="IPR024624">
    <property type="entry name" value="Pyridox_Oxase_Alr4036_FMN-bd"/>
</dbReference>
<dbReference type="PANTHER" id="PTHR10851">
    <property type="entry name" value="PYRIDOXINE-5-PHOSPHATE OXIDASE"/>
    <property type="match status" value="1"/>
</dbReference>
<organism evidence="6 7">
    <name type="scientific">Roseococcus suduntuyensis</name>
    <dbReference type="NCBI Taxonomy" id="455361"/>
    <lineage>
        <taxon>Bacteria</taxon>
        <taxon>Pseudomonadati</taxon>
        <taxon>Pseudomonadota</taxon>
        <taxon>Alphaproteobacteria</taxon>
        <taxon>Acetobacterales</taxon>
        <taxon>Roseomonadaceae</taxon>
        <taxon>Roseococcus</taxon>
    </lineage>
</organism>
<dbReference type="InterPro" id="IPR012349">
    <property type="entry name" value="Split_barrel_FMN-bd"/>
</dbReference>
<dbReference type="Gene3D" id="2.30.110.10">
    <property type="entry name" value="Electron Transport, Fmn-binding Protein, Chain A"/>
    <property type="match status" value="1"/>
</dbReference>
<dbReference type="PANTHER" id="PTHR10851:SF3">
    <property type="entry name" value="PYRIDOXINE_PYRIDOXAMINE 5'-PHOSPHATE OXIDASE 2"/>
    <property type="match status" value="1"/>
</dbReference>
<dbReference type="AlphaFoldDB" id="A0A840AAE1"/>
<proteinExistence type="predicted"/>
<evidence type="ECO:0000313" key="6">
    <source>
        <dbReference type="EMBL" id="MBB3898988.1"/>
    </source>
</evidence>
<dbReference type="RefSeq" id="WP_184384298.1">
    <property type="nucleotide sequence ID" value="NZ_JACIDJ010000003.1"/>
</dbReference>
<evidence type="ECO:0000259" key="5">
    <source>
        <dbReference type="Pfam" id="PF12766"/>
    </source>
</evidence>
<dbReference type="SUPFAM" id="SSF50475">
    <property type="entry name" value="FMN-binding split barrel"/>
    <property type="match status" value="1"/>
</dbReference>
<reference evidence="6 7" key="1">
    <citation type="submission" date="2020-08" db="EMBL/GenBank/DDBJ databases">
        <title>Genomic Encyclopedia of Type Strains, Phase IV (KMG-IV): sequencing the most valuable type-strain genomes for metagenomic binning, comparative biology and taxonomic classification.</title>
        <authorList>
            <person name="Goeker M."/>
        </authorList>
    </citation>
    <scope>NUCLEOTIDE SEQUENCE [LARGE SCALE GENOMIC DNA]</scope>
    <source>
        <strain evidence="6 7">DSM 19979</strain>
    </source>
</reference>
<dbReference type="GO" id="GO:0008615">
    <property type="term" value="P:pyridoxine biosynthetic process"/>
    <property type="evidence" value="ECO:0007669"/>
    <property type="project" value="InterPro"/>
</dbReference>
<protein>
    <recommendedName>
        <fullName evidence="5">Pyridoxamine 5'-phosphate oxidase Alr4036 family FMN-binding domain-containing protein</fullName>
    </recommendedName>
</protein>
<keyword evidence="7" id="KW-1185">Reference proteome</keyword>
<dbReference type="Pfam" id="PF12766">
    <property type="entry name" value="Pyridox_oxase_2"/>
    <property type="match status" value="1"/>
</dbReference>
<dbReference type="InterPro" id="IPR000659">
    <property type="entry name" value="Pyridox_Oxase"/>
</dbReference>
<evidence type="ECO:0000256" key="3">
    <source>
        <dbReference type="ARBA" id="ARBA00022643"/>
    </source>
</evidence>
<evidence type="ECO:0000256" key="1">
    <source>
        <dbReference type="ARBA" id="ARBA00001917"/>
    </source>
</evidence>
<feature type="domain" description="Pyridoxamine 5'-phosphate oxidase Alr4036 family FMN-binding" evidence="5">
    <location>
        <begin position="28"/>
        <end position="107"/>
    </location>
</feature>
<accession>A0A840AAE1</accession>
<evidence type="ECO:0000256" key="2">
    <source>
        <dbReference type="ARBA" id="ARBA00022630"/>
    </source>
</evidence>